<evidence type="ECO:0000256" key="6">
    <source>
        <dbReference type="ARBA" id="ARBA00022801"/>
    </source>
</evidence>
<dbReference type="GO" id="GO:0046872">
    <property type="term" value="F:metal ion binding"/>
    <property type="evidence" value="ECO:0007669"/>
    <property type="project" value="UniProtKB-KW"/>
</dbReference>
<name>A0A3B0RW81_9ZZZZ</name>
<evidence type="ECO:0000256" key="11">
    <source>
        <dbReference type="ARBA" id="ARBA00093666"/>
    </source>
</evidence>
<protein>
    <recommendedName>
        <fullName evidence="11">Murein endopeptidase K</fullName>
    </recommendedName>
</protein>
<keyword evidence="3" id="KW-0645">Protease</keyword>
<evidence type="ECO:0000313" key="12">
    <source>
        <dbReference type="EMBL" id="VAV92766.1"/>
    </source>
</evidence>
<keyword evidence="8" id="KW-0482">Metalloprotease</keyword>
<reference evidence="12" key="1">
    <citation type="submission" date="2018-06" db="EMBL/GenBank/DDBJ databases">
        <authorList>
            <person name="Zhirakovskaya E."/>
        </authorList>
    </citation>
    <scope>NUCLEOTIDE SEQUENCE</scope>
</reference>
<comment type="cofactor">
    <cofactor evidence="1">
        <name>Zn(2+)</name>
        <dbReference type="ChEBI" id="CHEBI:29105"/>
    </cofactor>
</comment>
<dbReference type="AlphaFoldDB" id="A0A3B0RW81"/>
<evidence type="ECO:0000256" key="9">
    <source>
        <dbReference type="ARBA" id="ARBA00023316"/>
    </source>
</evidence>
<dbReference type="InterPro" id="IPR009045">
    <property type="entry name" value="Zn_M74/Hedgehog-like"/>
</dbReference>
<evidence type="ECO:0000256" key="4">
    <source>
        <dbReference type="ARBA" id="ARBA00022723"/>
    </source>
</evidence>
<keyword evidence="6" id="KW-0378">Hydrolase</keyword>
<keyword evidence="5" id="KW-0732">Signal</keyword>
<dbReference type="InterPro" id="IPR010275">
    <property type="entry name" value="MepK"/>
</dbReference>
<dbReference type="GO" id="GO:0006508">
    <property type="term" value="P:proteolysis"/>
    <property type="evidence" value="ECO:0007669"/>
    <property type="project" value="UniProtKB-KW"/>
</dbReference>
<dbReference type="PANTHER" id="PTHR37425">
    <property type="match status" value="1"/>
</dbReference>
<dbReference type="CDD" id="cd14844">
    <property type="entry name" value="Zn-DD-carboxypeptidase_like"/>
    <property type="match status" value="1"/>
</dbReference>
<dbReference type="SUPFAM" id="SSF55166">
    <property type="entry name" value="Hedgehog/DD-peptidase"/>
    <property type="match status" value="1"/>
</dbReference>
<evidence type="ECO:0000256" key="5">
    <source>
        <dbReference type="ARBA" id="ARBA00022729"/>
    </source>
</evidence>
<dbReference type="PANTHER" id="PTHR37425:SF1">
    <property type="entry name" value="OUTER MEMBRANE PROTEIN"/>
    <property type="match status" value="1"/>
</dbReference>
<dbReference type="GO" id="GO:0071555">
    <property type="term" value="P:cell wall organization"/>
    <property type="evidence" value="ECO:0007669"/>
    <property type="project" value="UniProtKB-KW"/>
</dbReference>
<keyword evidence="7" id="KW-0862">Zinc</keyword>
<evidence type="ECO:0000256" key="8">
    <source>
        <dbReference type="ARBA" id="ARBA00023049"/>
    </source>
</evidence>
<evidence type="ECO:0000256" key="3">
    <source>
        <dbReference type="ARBA" id="ARBA00022670"/>
    </source>
</evidence>
<comment type="similarity">
    <text evidence="10">Belongs to the peptidase M15 family.</text>
</comment>
<dbReference type="Pfam" id="PF05951">
    <property type="entry name" value="Peptidase_M15_2"/>
    <property type="match status" value="1"/>
</dbReference>
<sequence length="457" mass="50028">MISRFFKKSLFAVFVTAFLAASLSTGARAEIRTLSLYSIHNKESLTVTYKKDGRYIPSAMQKLNRFFRDWRNDKETRMDPVTIDLLWELYQDLGAKKPARVISAHRSAATNAMLRRIGRKVARRSMHITGKAIDVSFPDVPLSRLRGSALARRIGGVGYYPRSGFVHIDSGTVRNWPRISPLRLASIIKKNRSTIGARFGRRSAPTTLVASATKRPSTGPVNIIPRSFRQKPVARIARIPVPRPRPLEVAMAAAAADTFILPAAAPAGKQNFNPRRSLVGNSIGTLLASTNLENNSTVVVQRTNKAGKSSFVGMIRAGTATGVPLLKPMQTTYAANEFWWSGDMNKLIRRDGAPRPFLLGNEAEAATSESVLTGADKSALETMIAALTGKTPPVAASRVVRSDKGDSLIVNRAAKSDMFSTRPTNRNWRKARKASDKLVGNFEAILKSADQPIGFAQ</sequence>
<dbReference type="GO" id="GO:0008237">
    <property type="term" value="F:metallopeptidase activity"/>
    <property type="evidence" value="ECO:0007669"/>
    <property type="project" value="UniProtKB-KW"/>
</dbReference>
<keyword evidence="9" id="KW-0961">Cell wall biogenesis/degradation</keyword>
<gene>
    <name evidence="12" type="ORF">MNBD_ALPHA08-2245</name>
</gene>
<evidence type="ECO:0000256" key="10">
    <source>
        <dbReference type="ARBA" id="ARBA00093448"/>
    </source>
</evidence>
<evidence type="ECO:0000256" key="1">
    <source>
        <dbReference type="ARBA" id="ARBA00001947"/>
    </source>
</evidence>
<comment type="pathway">
    <text evidence="2">Cell wall biogenesis; cell wall polysaccharide biosynthesis.</text>
</comment>
<dbReference type="EMBL" id="UOEC01000103">
    <property type="protein sequence ID" value="VAV92766.1"/>
    <property type="molecule type" value="Genomic_DNA"/>
</dbReference>
<evidence type="ECO:0000256" key="2">
    <source>
        <dbReference type="ARBA" id="ARBA00004776"/>
    </source>
</evidence>
<proteinExistence type="inferred from homology"/>
<organism evidence="12">
    <name type="scientific">hydrothermal vent metagenome</name>
    <dbReference type="NCBI Taxonomy" id="652676"/>
    <lineage>
        <taxon>unclassified sequences</taxon>
        <taxon>metagenomes</taxon>
        <taxon>ecological metagenomes</taxon>
    </lineage>
</organism>
<dbReference type="Gene3D" id="3.30.1380.10">
    <property type="match status" value="1"/>
</dbReference>
<keyword evidence="4" id="KW-0479">Metal-binding</keyword>
<evidence type="ECO:0000256" key="7">
    <source>
        <dbReference type="ARBA" id="ARBA00022833"/>
    </source>
</evidence>
<accession>A0A3B0RW81</accession>